<keyword evidence="12" id="KW-1185">Reference proteome</keyword>
<evidence type="ECO:0000256" key="5">
    <source>
        <dbReference type="ARBA" id="ARBA00022857"/>
    </source>
</evidence>
<dbReference type="GO" id="GO:0050570">
    <property type="term" value="F:4-hydroxythreonine-4-phosphate dehydrogenase activity"/>
    <property type="evidence" value="ECO:0007669"/>
    <property type="project" value="UniProtKB-EC"/>
</dbReference>
<dbReference type="InterPro" id="IPR037510">
    <property type="entry name" value="PdxA"/>
</dbReference>
<evidence type="ECO:0000256" key="7">
    <source>
        <dbReference type="ARBA" id="ARBA00023027"/>
    </source>
</evidence>
<feature type="binding site" evidence="10">
    <location>
        <position position="164"/>
    </location>
    <ligand>
        <name>a divalent metal cation</name>
        <dbReference type="ChEBI" id="CHEBI:60240"/>
        <note>ligand shared between dimeric partners</note>
    </ligand>
</feature>
<keyword evidence="7 10" id="KW-0520">NAD</keyword>
<dbReference type="Pfam" id="PF04166">
    <property type="entry name" value="PdxA"/>
    <property type="match status" value="1"/>
</dbReference>
<dbReference type="RefSeq" id="WP_377334779.1">
    <property type="nucleotide sequence ID" value="NZ_JBHSGB010000012.1"/>
</dbReference>
<comment type="subunit">
    <text evidence="10">Homodimer.</text>
</comment>
<feature type="binding site" evidence="10">
    <location>
        <position position="134"/>
    </location>
    <ligand>
        <name>substrate</name>
    </ligand>
</feature>
<comment type="pathway">
    <text evidence="10">Cofactor biosynthesis; pyridoxine 5'-phosphate biosynthesis; pyridoxine 5'-phosphate from D-erythrose 4-phosphate: step 4/5.</text>
</comment>
<accession>A0ABV9JP81</accession>
<sequence length="331" mass="35581">MTLRIALTPGEPAGIGPDLAIMLAQRSWPVQLVVCANAELLKQRAQQLGLPLQLVPYQAELPPTPQQAGTLAVHDFALEQQVEAGQLNEANGHYVVQTLTYAGSGAMSGEFAAIVTGPVHKGVINQAGIPFSGHTEFFAQQSNTPYVVMMLATEGLRVALTTTHIPLAYVAKAITYERLQQVTRVLHKDLQQKFAIPDPVIYVCGLNPHAGEDGHLGREEIDVMIPALNELRAEGMQLVGPLPADTLFQPKYLDHADAVLAMYHDQGLPVLKHKGFGKSVNISLGLPLIRTSVDHGTALDLAGTGKADPGSLFHAVEQAIDLARRAQVHHV</sequence>
<keyword evidence="1 10" id="KW-0963">Cytoplasm</keyword>
<organism evidence="11 12">
    <name type="scientific">Rheinheimera marina</name>
    <dbReference type="NCBI Taxonomy" id="1774958"/>
    <lineage>
        <taxon>Bacteria</taxon>
        <taxon>Pseudomonadati</taxon>
        <taxon>Pseudomonadota</taxon>
        <taxon>Gammaproteobacteria</taxon>
        <taxon>Chromatiales</taxon>
        <taxon>Chromatiaceae</taxon>
        <taxon>Rheinheimera</taxon>
    </lineage>
</organism>
<dbReference type="EMBL" id="JBHSGB010000012">
    <property type="protein sequence ID" value="MFC4656058.1"/>
    <property type="molecule type" value="Genomic_DNA"/>
</dbReference>
<comment type="subcellular location">
    <subcellularLocation>
        <location evidence="10">Cytoplasm</location>
    </subcellularLocation>
</comment>
<keyword evidence="4 10" id="KW-0460">Magnesium</keyword>
<comment type="cofactor">
    <cofactor evidence="10">
        <name>Zn(2+)</name>
        <dbReference type="ChEBI" id="CHEBI:29105"/>
    </cofactor>
    <cofactor evidence="10">
        <name>Mg(2+)</name>
        <dbReference type="ChEBI" id="CHEBI:18420"/>
    </cofactor>
    <cofactor evidence="10">
        <name>Co(2+)</name>
        <dbReference type="ChEBI" id="CHEBI:48828"/>
    </cofactor>
    <text evidence="10">Binds 1 divalent metal cation per subunit. Can use ions such as Zn(2+), Mg(2+) or Co(2+).</text>
</comment>
<evidence type="ECO:0000256" key="8">
    <source>
        <dbReference type="ARBA" id="ARBA00023096"/>
    </source>
</evidence>
<dbReference type="Proteomes" id="UP001595962">
    <property type="component" value="Unassembled WGS sequence"/>
</dbReference>
<evidence type="ECO:0000256" key="6">
    <source>
        <dbReference type="ARBA" id="ARBA00023002"/>
    </source>
</evidence>
<dbReference type="SUPFAM" id="SSF53659">
    <property type="entry name" value="Isocitrate/Isopropylmalate dehydrogenase-like"/>
    <property type="match status" value="1"/>
</dbReference>
<dbReference type="PANTHER" id="PTHR30004">
    <property type="entry name" value="4-HYDROXYTHREONINE-4-PHOSPHATE DEHYDROGENASE"/>
    <property type="match status" value="1"/>
</dbReference>
<comment type="similarity">
    <text evidence="10">Belongs to the PdxA family.</text>
</comment>
<dbReference type="Gene3D" id="3.40.718.10">
    <property type="entry name" value="Isopropylmalate Dehydrogenase"/>
    <property type="match status" value="1"/>
</dbReference>
<evidence type="ECO:0000256" key="10">
    <source>
        <dbReference type="HAMAP-Rule" id="MF_00536"/>
    </source>
</evidence>
<proteinExistence type="inferred from homology"/>
<keyword evidence="6 10" id="KW-0560">Oxidoreductase</keyword>
<comment type="caution">
    <text evidence="11">The sequence shown here is derived from an EMBL/GenBank/DDBJ whole genome shotgun (WGS) entry which is preliminary data.</text>
</comment>
<evidence type="ECO:0000256" key="3">
    <source>
        <dbReference type="ARBA" id="ARBA00022833"/>
    </source>
</evidence>
<dbReference type="HAMAP" id="MF_00536">
    <property type="entry name" value="PdxA"/>
    <property type="match status" value="1"/>
</dbReference>
<dbReference type="NCBIfam" id="TIGR00557">
    <property type="entry name" value="pdxA"/>
    <property type="match status" value="1"/>
</dbReference>
<reference evidence="12" key="1">
    <citation type="journal article" date="2019" name="Int. J. Syst. Evol. Microbiol.">
        <title>The Global Catalogue of Microorganisms (GCM) 10K type strain sequencing project: providing services to taxonomists for standard genome sequencing and annotation.</title>
        <authorList>
            <consortium name="The Broad Institute Genomics Platform"/>
            <consortium name="The Broad Institute Genome Sequencing Center for Infectious Disease"/>
            <person name="Wu L."/>
            <person name="Ma J."/>
        </authorList>
    </citation>
    <scope>NUCLEOTIDE SEQUENCE [LARGE SCALE GENOMIC DNA]</scope>
    <source>
        <strain evidence="12">DT28</strain>
    </source>
</reference>
<evidence type="ECO:0000313" key="11">
    <source>
        <dbReference type="EMBL" id="MFC4656058.1"/>
    </source>
</evidence>
<feature type="binding site" evidence="10">
    <location>
        <position position="281"/>
    </location>
    <ligand>
        <name>substrate</name>
    </ligand>
</feature>
<comment type="function">
    <text evidence="10">Catalyzes the NAD(P)-dependent oxidation of 4-(phosphooxy)-L-threonine (HTP) into 2-amino-3-oxo-4-(phosphooxy)butyric acid which spontaneously decarboxylates to form 3-amino-2-oxopropyl phosphate (AHAP).</text>
</comment>
<protein>
    <recommendedName>
        <fullName evidence="10">4-hydroxythreonine-4-phosphate dehydrogenase</fullName>
        <ecNumber evidence="10">1.1.1.262</ecNumber>
    </recommendedName>
    <alternativeName>
        <fullName evidence="10">4-(phosphohydroxy)-L-threonine dehydrogenase</fullName>
    </alternativeName>
</protein>
<feature type="binding site" evidence="10">
    <location>
        <position position="272"/>
    </location>
    <ligand>
        <name>substrate</name>
    </ligand>
</feature>
<evidence type="ECO:0000256" key="4">
    <source>
        <dbReference type="ARBA" id="ARBA00022842"/>
    </source>
</evidence>
<keyword evidence="5 10" id="KW-0521">NADP</keyword>
<dbReference type="InterPro" id="IPR005255">
    <property type="entry name" value="PdxA_fam"/>
</dbReference>
<comment type="miscellaneous">
    <text evidence="10">The active site is located at the dimer interface.</text>
</comment>
<keyword evidence="9 10" id="KW-0170">Cobalt</keyword>
<evidence type="ECO:0000256" key="2">
    <source>
        <dbReference type="ARBA" id="ARBA00022723"/>
    </source>
</evidence>
<keyword evidence="3 10" id="KW-0862">Zinc</keyword>
<feature type="binding site" evidence="10">
    <location>
        <position position="290"/>
    </location>
    <ligand>
        <name>substrate</name>
    </ligand>
</feature>
<keyword evidence="8 10" id="KW-0664">Pyridoxine biosynthesis</keyword>
<feature type="binding site" evidence="10">
    <location>
        <position position="264"/>
    </location>
    <ligand>
        <name>a divalent metal cation</name>
        <dbReference type="ChEBI" id="CHEBI:60240"/>
        <note>ligand shared between dimeric partners</note>
    </ligand>
</feature>
<feature type="binding site" evidence="10">
    <location>
        <position position="209"/>
    </location>
    <ligand>
        <name>a divalent metal cation</name>
        <dbReference type="ChEBI" id="CHEBI:60240"/>
        <note>ligand shared between dimeric partners</note>
    </ligand>
</feature>
<evidence type="ECO:0000256" key="1">
    <source>
        <dbReference type="ARBA" id="ARBA00022490"/>
    </source>
</evidence>
<gene>
    <name evidence="10 11" type="primary">pdxA</name>
    <name evidence="11" type="ORF">ACFO3I_13670</name>
</gene>
<evidence type="ECO:0000313" key="12">
    <source>
        <dbReference type="Proteomes" id="UP001595962"/>
    </source>
</evidence>
<comment type="catalytic activity">
    <reaction evidence="10">
        <text>4-(phosphooxy)-L-threonine + NAD(+) = 3-amino-2-oxopropyl phosphate + CO2 + NADH</text>
        <dbReference type="Rhea" id="RHEA:32275"/>
        <dbReference type="ChEBI" id="CHEBI:16526"/>
        <dbReference type="ChEBI" id="CHEBI:57279"/>
        <dbReference type="ChEBI" id="CHEBI:57540"/>
        <dbReference type="ChEBI" id="CHEBI:57945"/>
        <dbReference type="ChEBI" id="CHEBI:58452"/>
        <dbReference type="EC" id="1.1.1.262"/>
    </reaction>
</comment>
<keyword evidence="2 10" id="KW-0479">Metal-binding</keyword>
<evidence type="ECO:0000256" key="9">
    <source>
        <dbReference type="ARBA" id="ARBA00023285"/>
    </source>
</evidence>
<name>A0ABV9JP81_9GAMM</name>
<feature type="binding site" evidence="10">
    <location>
        <position position="135"/>
    </location>
    <ligand>
        <name>substrate</name>
    </ligand>
</feature>
<dbReference type="EC" id="1.1.1.262" evidence="10"/>
<dbReference type="PANTHER" id="PTHR30004:SF5">
    <property type="entry name" value="4-HYDROXYTHREONINE-4-PHOSPHATE DEHYDROGENASE"/>
    <property type="match status" value="1"/>
</dbReference>